<name>A0A6P3Z6W9_ZIZJJ</name>
<dbReference type="AlphaFoldDB" id="A0A6P3Z6W9"/>
<dbReference type="SMART" id="SM00743">
    <property type="entry name" value="Agenet"/>
    <property type="match status" value="4"/>
</dbReference>
<proteinExistence type="predicted"/>
<dbReference type="PANTHER" id="PTHR31917">
    <property type="entry name" value="AGENET DOMAIN-CONTAINING PROTEIN-RELATED"/>
    <property type="match status" value="1"/>
</dbReference>
<evidence type="ECO:0000259" key="2">
    <source>
        <dbReference type="SMART" id="SM00743"/>
    </source>
</evidence>
<evidence type="ECO:0000313" key="4">
    <source>
        <dbReference type="RefSeq" id="XP_015870809.1"/>
    </source>
</evidence>
<feature type="domain" description="Agenet" evidence="2">
    <location>
        <begin position="88"/>
        <end position="144"/>
    </location>
</feature>
<dbReference type="InterPro" id="IPR008395">
    <property type="entry name" value="Agenet-like_dom"/>
</dbReference>
<feature type="domain" description="Agenet" evidence="2">
    <location>
        <begin position="246"/>
        <end position="302"/>
    </location>
</feature>
<dbReference type="KEGG" id="zju:107407979"/>
<evidence type="ECO:0000313" key="3">
    <source>
        <dbReference type="Proteomes" id="UP001652623"/>
    </source>
</evidence>
<dbReference type="Proteomes" id="UP001652623">
    <property type="component" value="Chromosome 10"/>
</dbReference>
<keyword evidence="3" id="KW-1185">Reference proteome</keyword>
<dbReference type="GeneID" id="107407979"/>
<feature type="region of interest" description="Disordered" evidence="1">
    <location>
        <begin position="1"/>
        <end position="23"/>
    </location>
</feature>
<sequence>MPPKPNPKQISNPKTSFFKPGSTVEVSSDEPGFSGSFYLGTIVCPSGSDSFLVQYKTLVTDSSEGSKPLREVVPLPQLRPPPPSTAKWDFRVGDEVEANYNDGWWEGVVTDVLGNGKFSVFFRASEDQIEFSKEDLRLHFKWVNGKWVPPVEDNENEEGKKVPTAKECGKETREEMFSKGTVVEVSSDEDGFRGAWFIATVLEAAGNDKFLVEYQSLTTDDDSEFVKEEIDILHIRPCPPEEIVVDSFNLLDEVDALYNDGWWLGVISKVLSGSRYIVYFRGTEEELEFHHSELRLHQDWIGGKWVMASRVCFYNFL</sequence>
<feature type="domain" description="Agenet" evidence="2">
    <location>
        <begin position="175"/>
        <end position="243"/>
    </location>
</feature>
<dbReference type="InParanoid" id="A0A6P3Z6W9"/>
<dbReference type="Pfam" id="PF05641">
    <property type="entry name" value="Agenet"/>
    <property type="match status" value="4"/>
</dbReference>
<dbReference type="CDD" id="cd20405">
    <property type="entry name" value="Tudor_Agenet_AtDUF_rpt1_3"/>
    <property type="match status" value="2"/>
</dbReference>
<reference evidence="4" key="1">
    <citation type="submission" date="2025-08" db="UniProtKB">
        <authorList>
            <consortium name="RefSeq"/>
        </authorList>
    </citation>
    <scope>IDENTIFICATION</scope>
    <source>
        <tissue evidence="4">Seedling</tissue>
    </source>
</reference>
<protein>
    <submittedName>
        <fullName evidence="4">Protein AGENET DOMAIN (AGD)-CONTAINING P1 isoform X1</fullName>
    </submittedName>
</protein>
<dbReference type="InterPro" id="IPR014002">
    <property type="entry name" value="Agenet_dom_plant"/>
</dbReference>
<organism evidence="3 4">
    <name type="scientific">Ziziphus jujuba</name>
    <name type="common">Chinese jujube</name>
    <name type="synonym">Ziziphus sativa</name>
    <dbReference type="NCBI Taxonomy" id="326968"/>
    <lineage>
        <taxon>Eukaryota</taxon>
        <taxon>Viridiplantae</taxon>
        <taxon>Streptophyta</taxon>
        <taxon>Embryophyta</taxon>
        <taxon>Tracheophyta</taxon>
        <taxon>Spermatophyta</taxon>
        <taxon>Magnoliopsida</taxon>
        <taxon>eudicotyledons</taxon>
        <taxon>Gunneridae</taxon>
        <taxon>Pentapetalae</taxon>
        <taxon>rosids</taxon>
        <taxon>fabids</taxon>
        <taxon>Rosales</taxon>
        <taxon>Rhamnaceae</taxon>
        <taxon>Paliureae</taxon>
        <taxon>Ziziphus</taxon>
    </lineage>
</organism>
<dbReference type="RefSeq" id="XP_015870809.1">
    <property type="nucleotide sequence ID" value="XM_016015323.4"/>
</dbReference>
<gene>
    <name evidence="4" type="primary">LOC107407979</name>
</gene>
<dbReference type="CDD" id="cd20406">
    <property type="entry name" value="Tudor_Agenet_AtDUF_rpt2_4"/>
    <property type="match status" value="2"/>
</dbReference>
<feature type="domain" description="Agenet" evidence="2">
    <location>
        <begin position="16"/>
        <end position="86"/>
    </location>
</feature>
<dbReference type="FunCoup" id="A0A6P3Z6W9">
    <property type="interactions" value="583"/>
</dbReference>
<evidence type="ECO:0000256" key="1">
    <source>
        <dbReference type="SAM" id="MobiDB-lite"/>
    </source>
</evidence>
<accession>A0A6P3Z6W9</accession>
<dbReference type="Gene3D" id="2.30.30.140">
    <property type="match status" value="2"/>
</dbReference>
<dbReference type="PANTHER" id="PTHR31917:SF147">
    <property type="entry name" value="AGENET DOMAIN-CONTAINING PROTEIN"/>
    <property type="match status" value="1"/>
</dbReference>